<comment type="subcellular location">
    <subcellularLocation>
        <location evidence="1 8">Cell membrane</location>
        <topology evidence="1 8">Multi-pass membrane protein</topology>
    </subcellularLocation>
</comment>
<feature type="transmembrane region" description="Helical" evidence="8">
    <location>
        <begin position="40"/>
        <end position="60"/>
    </location>
</feature>
<protein>
    <recommendedName>
        <fullName evidence="8">L-lactate permease</fullName>
    </recommendedName>
</protein>
<reference evidence="9 10" key="1">
    <citation type="submission" date="2020-09" db="EMBL/GenBank/DDBJ databases">
        <title>Investigation of environmental microbe.</title>
        <authorList>
            <person name="Ou Y."/>
            <person name="Kang Q."/>
        </authorList>
    </citation>
    <scope>NUCLEOTIDE SEQUENCE [LARGE SCALE GENOMIC DNA]</scope>
    <source>
        <strain evidence="9 10">KJZ-9</strain>
    </source>
</reference>
<comment type="similarity">
    <text evidence="2 8">Belongs to the lactate permease family.</text>
</comment>
<evidence type="ECO:0000256" key="5">
    <source>
        <dbReference type="ARBA" id="ARBA00022692"/>
    </source>
</evidence>
<feature type="transmembrane region" description="Helical" evidence="8">
    <location>
        <begin position="250"/>
        <end position="267"/>
    </location>
</feature>
<dbReference type="InterPro" id="IPR003804">
    <property type="entry name" value="Lactate_perm"/>
</dbReference>
<name>A0A7H2BH98_9MICC</name>
<dbReference type="Pfam" id="PF02652">
    <property type="entry name" value="Lactate_perm"/>
    <property type="match status" value="1"/>
</dbReference>
<proteinExistence type="inferred from homology"/>
<feature type="transmembrane region" description="Helical" evidence="8">
    <location>
        <begin position="435"/>
        <end position="456"/>
    </location>
</feature>
<keyword evidence="5 8" id="KW-0812">Transmembrane</keyword>
<accession>A0A7H2BH98</accession>
<feature type="transmembrane region" description="Helical" evidence="8">
    <location>
        <begin position="191"/>
        <end position="211"/>
    </location>
</feature>
<evidence type="ECO:0000256" key="7">
    <source>
        <dbReference type="ARBA" id="ARBA00023136"/>
    </source>
</evidence>
<feature type="transmembrane region" description="Helical" evidence="8">
    <location>
        <begin position="159"/>
        <end position="179"/>
    </location>
</feature>
<dbReference type="PANTHER" id="PTHR30003">
    <property type="entry name" value="L-LACTATE PERMEASE"/>
    <property type="match status" value="1"/>
</dbReference>
<evidence type="ECO:0000313" key="10">
    <source>
        <dbReference type="Proteomes" id="UP000516421"/>
    </source>
</evidence>
<dbReference type="RefSeq" id="WP_190616548.1">
    <property type="nucleotide sequence ID" value="NZ_CP061538.1"/>
</dbReference>
<feature type="transmembrane region" description="Helical" evidence="8">
    <location>
        <begin position="223"/>
        <end position="244"/>
    </location>
</feature>
<sequence>MWQQVYDPLGSPYLSALVAAIPIIIFLLGLTVLKWSGLNAAIVSLITTVVLAVFVFHMPLAASLSASGYGVLNGLWPIGWIVLMAVWLYRITVRAGNFTVIKGSISAISADQRLQVLLIAFCFGGFLEGAAGFGIPIAICAALLVTLGFNPIKASLYSLIANVASGAYGAIGIPVIVGAKQGGVDPSALNAEMVPVLQIISVFIPLLIVLVQDGLRGVRQVGWVALVIGIVVSGLQALILTTVGPELVDIVPPLVGLVILALICMKWQPSYIYREENAPALEHESNTSFKASEILKAWSPFLILSGFILLWSVPAVKALWGEKGLLAWSNIKIQMPALHQKIEQVAPIVQTPKPMTAVYTWSIIGASGTAILLAVLLTVVVSNISWKEAGEEFKGAILQLWKPVVMICLVMAVANVMNFGGMSSSIALAVAKTGFIFPFLSPVIGWIGVFVTGSVVNNNTLFAALQATTAQQIGASPNLLVAANTAGGVVAKMVSPQSIAIAAASVNMAGEEAKITNAAIKYSLALLAIMCIWVFALSFIF</sequence>
<dbReference type="GO" id="GO:0015129">
    <property type="term" value="F:lactate transmembrane transporter activity"/>
    <property type="evidence" value="ECO:0007669"/>
    <property type="project" value="UniProtKB-UniRule"/>
</dbReference>
<evidence type="ECO:0000256" key="4">
    <source>
        <dbReference type="ARBA" id="ARBA00022475"/>
    </source>
</evidence>
<feature type="transmembrane region" description="Helical" evidence="8">
    <location>
        <begin position="298"/>
        <end position="320"/>
    </location>
</feature>
<keyword evidence="4 8" id="KW-1003">Cell membrane</keyword>
<feature type="transmembrane region" description="Helical" evidence="8">
    <location>
        <begin position="66"/>
        <end position="89"/>
    </location>
</feature>
<dbReference type="AlphaFoldDB" id="A0A7H2BH98"/>
<keyword evidence="6 8" id="KW-1133">Transmembrane helix</keyword>
<feature type="transmembrane region" description="Helical" evidence="8">
    <location>
        <begin position="133"/>
        <end position="152"/>
    </location>
</feature>
<dbReference type="NCBIfam" id="TIGR00795">
    <property type="entry name" value="lctP"/>
    <property type="match status" value="1"/>
</dbReference>
<dbReference type="EMBL" id="CP061538">
    <property type="protein sequence ID" value="QNV39044.1"/>
    <property type="molecule type" value="Genomic_DNA"/>
</dbReference>
<evidence type="ECO:0000256" key="6">
    <source>
        <dbReference type="ARBA" id="ARBA00022989"/>
    </source>
</evidence>
<evidence type="ECO:0000256" key="1">
    <source>
        <dbReference type="ARBA" id="ARBA00004651"/>
    </source>
</evidence>
<feature type="transmembrane region" description="Helical" evidence="8">
    <location>
        <begin position="404"/>
        <end position="429"/>
    </location>
</feature>
<keyword evidence="7 8" id="KW-0472">Membrane</keyword>
<evidence type="ECO:0000256" key="2">
    <source>
        <dbReference type="ARBA" id="ARBA00010100"/>
    </source>
</evidence>
<feature type="transmembrane region" description="Helical" evidence="8">
    <location>
        <begin position="359"/>
        <end position="384"/>
    </location>
</feature>
<evidence type="ECO:0000256" key="8">
    <source>
        <dbReference type="RuleBase" id="RU365092"/>
    </source>
</evidence>
<organism evidence="9 10">
    <name type="scientific">Rothia amarae</name>
    <dbReference type="NCBI Taxonomy" id="169480"/>
    <lineage>
        <taxon>Bacteria</taxon>
        <taxon>Bacillati</taxon>
        <taxon>Actinomycetota</taxon>
        <taxon>Actinomycetes</taxon>
        <taxon>Micrococcales</taxon>
        <taxon>Micrococcaceae</taxon>
        <taxon>Rothia</taxon>
    </lineage>
</organism>
<evidence type="ECO:0000313" key="9">
    <source>
        <dbReference type="EMBL" id="QNV39044.1"/>
    </source>
</evidence>
<dbReference type="KEGG" id="rama:IDM48_06320"/>
<keyword evidence="10" id="KW-1185">Reference proteome</keyword>
<dbReference type="GO" id="GO:0015295">
    <property type="term" value="F:solute:proton symporter activity"/>
    <property type="evidence" value="ECO:0007669"/>
    <property type="project" value="TreeGrafter"/>
</dbReference>
<dbReference type="PANTHER" id="PTHR30003:SF5">
    <property type="entry name" value="L-LACTATE PERMEASE"/>
    <property type="match status" value="1"/>
</dbReference>
<gene>
    <name evidence="9" type="ORF">IDM48_06320</name>
</gene>
<feature type="transmembrane region" description="Helical" evidence="8">
    <location>
        <begin position="12"/>
        <end position="33"/>
    </location>
</feature>
<evidence type="ECO:0000256" key="3">
    <source>
        <dbReference type="ARBA" id="ARBA00022448"/>
    </source>
</evidence>
<dbReference type="GO" id="GO:0005886">
    <property type="term" value="C:plasma membrane"/>
    <property type="evidence" value="ECO:0007669"/>
    <property type="project" value="UniProtKB-SubCell"/>
</dbReference>
<keyword evidence="3 8" id="KW-0813">Transport</keyword>
<feature type="transmembrane region" description="Helical" evidence="8">
    <location>
        <begin position="522"/>
        <end position="540"/>
    </location>
</feature>
<comment type="function">
    <text evidence="8">Uptake of L-lactate across the membrane. Can also transport D-lactate and glycolate.</text>
</comment>
<dbReference type="Proteomes" id="UP000516421">
    <property type="component" value="Chromosome"/>
</dbReference>